<dbReference type="Gene3D" id="3.80.10.10">
    <property type="entry name" value="Ribonuclease Inhibitor"/>
    <property type="match status" value="1"/>
</dbReference>
<proteinExistence type="predicted"/>
<gene>
    <name evidence="2" type="ORF">Barrevirus1_35</name>
</gene>
<feature type="domain" description="F-box" evidence="1">
    <location>
        <begin position="6"/>
        <end position="33"/>
    </location>
</feature>
<evidence type="ECO:0000313" key="2">
    <source>
        <dbReference type="EMBL" id="AYV76813.1"/>
    </source>
</evidence>
<organism evidence="2">
    <name type="scientific">Barrevirus sp</name>
    <dbReference type="NCBI Taxonomy" id="2487763"/>
    <lineage>
        <taxon>Viruses</taxon>
        <taxon>Varidnaviria</taxon>
        <taxon>Bamfordvirae</taxon>
        <taxon>Nucleocytoviricota</taxon>
        <taxon>Megaviricetes</taxon>
        <taxon>Imitervirales</taxon>
        <taxon>Mimiviridae</taxon>
        <taxon>Klosneuvirinae</taxon>
    </lineage>
</organism>
<protein>
    <submittedName>
        <fullName evidence="2">F-box domain protein</fullName>
    </submittedName>
</protein>
<accession>A0A3G4ZT74</accession>
<name>A0A3G4ZT74_9VIRU</name>
<dbReference type="InterPro" id="IPR001810">
    <property type="entry name" value="F-box_dom"/>
</dbReference>
<dbReference type="Pfam" id="PF00646">
    <property type="entry name" value="F-box"/>
    <property type="match status" value="1"/>
</dbReference>
<dbReference type="SUPFAM" id="SSF52058">
    <property type="entry name" value="L domain-like"/>
    <property type="match status" value="1"/>
</dbReference>
<sequence length="206" mass="24143">MNTLLPDIISIIFQNFDTKQLIWSQRTCKKWRKVYIDNMWKYFINLEQWAGEIKDKHLESFRNAKTISLKHCEKIKGPGLVYLENATVIDLSYCRIENIHLRFLKSVKILNLVSCGFINGNGLKYIATNIEHINLFGCGAVTIESLNYLINAKSIIICRCFFPMELHEVIKNCNNIVFCICPLYTFEQLQSFKEKYPNITIINKNY</sequence>
<dbReference type="InterPro" id="IPR032675">
    <property type="entry name" value="LRR_dom_sf"/>
</dbReference>
<dbReference type="EMBL" id="MK071998">
    <property type="protein sequence ID" value="AYV76813.1"/>
    <property type="molecule type" value="Genomic_DNA"/>
</dbReference>
<reference evidence="2" key="1">
    <citation type="submission" date="2018-10" db="EMBL/GenBank/DDBJ databases">
        <title>Hidden diversity of soil giant viruses.</title>
        <authorList>
            <person name="Schulz F."/>
            <person name="Alteio L."/>
            <person name="Goudeau D."/>
            <person name="Ryan E.M."/>
            <person name="Malmstrom R.R."/>
            <person name="Blanchard J."/>
            <person name="Woyke T."/>
        </authorList>
    </citation>
    <scope>NUCLEOTIDE SEQUENCE</scope>
    <source>
        <strain evidence="2">BAV1</strain>
    </source>
</reference>
<evidence type="ECO:0000259" key="1">
    <source>
        <dbReference type="Pfam" id="PF00646"/>
    </source>
</evidence>